<comment type="catalytic activity">
    <reaction evidence="22">
        <text>L-seryl-[protein] + ATP = O-phospho-L-seryl-[protein] + ADP + H(+)</text>
        <dbReference type="Rhea" id="RHEA:17989"/>
        <dbReference type="Rhea" id="RHEA-COMP:9863"/>
        <dbReference type="Rhea" id="RHEA-COMP:11604"/>
        <dbReference type="ChEBI" id="CHEBI:15378"/>
        <dbReference type="ChEBI" id="CHEBI:29999"/>
        <dbReference type="ChEBI" id="CHEBI:30616"/>
        <dbReference type="ChEBI" id="CHEBI:83421"/>
        <dbReference type="ChEBI" id="CHEBI:456216"/>
        <dbReference type="EC" id="2.7.11.1"/>
    </reaction>
</comment>
<evidence type="ECO:0000256" key="8">
    <source>
        <dbReference type="ARBA" id="ARBA00022553"/>
    </source>
</evidence>
<evidence type="ECO:0000256" key="7">
    <source>
        <dbReference type="ARBA" id="ARBA00022527"/>
    </source>
</evidence>
<evidence type="ECO:0000256" key="14">
    <source>
        <dbReference type="ARBA" id="ARBA00022741"/>
    </source>
</evidence>
<keyword evidence="16" id="KW-0067">ATP-binding</keyword>
<proteinExistence type="inferred from homology"/>
<evidence type="ECO:0000256" key="18">
    <source>
        <dbReference type="ARBA" id="ARBA00023136"/>
    </source>
</evidence>
<keyword evidence="19" id="KW-0675">Receptor</keyword>
<dbReference type="Pfam" id="PF13855">
    <property type="entry name" value="LRR_8"/>
    <property type="match status" value="2"/>
</dbReference>
<dbReference type="InterPro" id="IPR013210">
    <property type="entry name" value="LRR_N_plant-typ"/>
</dbReference>
<evidence type="ECO:0000256" key="21">
    <source>
        <dbReference type="ARBA" id="ARBA00047899"/>
    </source>
</evidence>
<dbReference type="InterPro" id="IPR001245">
    <property type="entry name" value="Ser-Thr/Tyr_kinase_cat_dom"/>
</dbReference>
<keyword evidence="7" id="KW-0723">Serine/threonine-protein kinase</keyword>
<evidence type="ECO:0000256" key="9">
    <source>
        <dbReference type="ARBA" id="ARBA00022614"/>
    </source>
</evidence>
<keyword evidence="15" id="KW-0418">Kinase</keyword>
<keyword evidence="18 23" id="KW-0472">Membrane</keyword>
<dbReference type="FunFam" id="3.30.200.20:FF:000661">
    <property type="entry name" value="Serine-threonine protein kinase plant-type"/>
    <property type="match status" value="1"/>
</dbReference>
<dbReference type="InterPro" id="IPR001611">
    <property type="entry name" value="Leu-rich_rpt"/>
</dbReference>
<dbReference type="GO" id="GO:0005524">
    <property type="term" value="F:ATP binding"/>
    <property type="evidence" value="ECO:0007669"/>
    <property type="project" value="UniProtKB-KW"/>
</dbReference>
<feature type="chain" id="PRO_5041933507" description="non-specific serine/threonine protein kinase" evidence="24">
    <location>
        <begin position="21"/>
        <end position="1125"/>
    </location>
</feature>
<dbReference type="SUPFAM" id="SSF56112">
    <property type="entry name" value="Protein kinase-like (PK-like)"/>
    <property type="match status" value="1"/>
</dbReference>
<dbReference type="PROSITE" id="PS50011">
    <property type="entry name" value="PROTEIN_KINASE_DOM"/>
    <property type="match status" value="1"/>
</dbReference>
<keyword evidence="27" id="KW-1185">Reference proteome</keyword>
<name>A0AAF1AYI4_DAUCS</name>
<evidence type="ECO:0000256" key="17">
    <source>
        <dbReference type="ARBA" id="ARBA00022989"/>
    </source>
</evidence>
<dbReference type="SMART" id="SM00369">
    <property type="entry name" value="LRR_TYP"/>
    <property type="match status" value="12"/>
</dbReference>
<dbReference type="PROSITE" id="PS00108">
    <property type="entry name" value="PROTEIN_KINASE_ST"/>
    <property type="match status" value="1"/>
</dbReference>
<reference evidence="26" key="1">
    <citation type="journal article" date="2016" name="Nat. Genet.">
        <title>A high-quality carrot genome assembly provides new insights into carotenoid accumulation and asterid genome evolution.</title>
        <authorList>
            <person name="Iorizzo M."/>
            <person name="Ellison S."/>
            <person name="Senalik D."/>
            <person name="Zeng P."/>
            <person name="Satapoomin P."/>
            <person name="Huang J."/>
            <person name="Bowman M."/>
            <person name="Iovene M."/>
            <person name="Sanseverino W."/>
            <person name="Cavagnaro P."/>
            <person name="Yildiz M."/>
            <person name="Macko-Podgorni A."/>
            <person name="Moranska E."/>
            <person name="Grzebelus E."/>
            <person name="Grzebelus D."/>
            <person name="Ashrafi H."/>
            <person name="Zheng Z."/>
            <person name="Cheng S."/>
            <person name="Spooner D."/>
            <person name="Van Deynze A."/>
            <person name="Simon P."/>
        </authorList>
    </citation>
    <scope>NUCLEOTIDE SEQUENCE</scope>
    <source>
        <tissue evidence="26">Leaf</tissue>
    </source>
</reference>
<dbReference type="InterPro" id="IPR000719">
    <property type="entry name" value="Prot_kinase_dom"/>
</dbReference>
<accession>A0AAF1AYI4</accession>
<dbReference type="FunFam" id="3.80.10.10:FF:000275">
    <property type="entry name" value="Leucine-rich repeat receptor-like protein kinase"/>
    <property type="match status" value="1"/>
</dbReference>
<evidence type="ECO:0000256" key="24">
    <source>
        <dbReference type="SAM" id="SignalP"/>
    </source>
</evidence>
<keyword evidence="14" id="KW-0547">Nucleotide-binding</keyword>
<keyword evidence="11 23" id="KW-0812">Transmembrane</keyword>
<dbReference type="SUPFAM" id="SSF52058">
    <property type="entry name" value="L domain-like"/>
    <property type="match status" value="2"/>
</dbReference>
<evidence type="ECO:0000256" key="19">
    <source>
        <dbReference type="ARBA" id="ARBA00023170"/>
    </source>
</evidence>
<dbReference type="FunFam" id="3.80.10.10:FF:000095">
    <property type="entry name" value="LRR receptor-like serine/threonine-protein kinase GSO1"/>
    <property type="match status" value="2"/>
</dbReference>
<dbReference type="EC" id="2.7.11.1" evidence="5"/>
<comment type="similarity">
    <text evidence="3">Belongs to the protein kinase superfamily. Ser/Thr protein kinase family.</text>
</comment>
<dbReference type="InterPro" id="IPR051809">
    <property type="entry name" value="Plant_receptor-like_S/T_kinase"/>
</dbReference>
<organism evidence="26 27">
    <name type="scientific">Daucus carota subsp. sativus</name>
    <name type="common">Carrot</name>
    <dbReference type="NCBI Taxonomy" id="79200"/>
    <lineage>
        <taxon>Eukaryota</taxon>
        <taxon>Viridiplantae</taxon>
        <taxon>Streptophyta</taxon>
        <taxon>Embryophyta</taxon>
        <taxon>Tracheophyta</taxon>
        <taxon>Spermatophyta</taxon>
        <taxon>Magnoliopsida</taxon>
        <taxon>eudicotyledons</taxon>
        <taxon>Gunneridae</taxon>
        <taxon>Pentapetalae</taxon>
        <taxon>asterids</taxon>
        <taxon>campanulids</taxon>
        <taxon>Apiales</taxon>
        <taxon>Apiaceae</taxon>
        <taxon>Apioideae</taxon>
        <taxon>Scandiceae</taxon>
        <taxon>Daucinae</taxon>
        <taxon>Daucus</taxon>
        <taxon>Daucus sect. Daucus</taxon>
    </lineage>
</organism>
<comment type="catalytic activity">
    <reaction evidence="21">
        <text>L-threonyl-[protein] + ATP = O-phospho-L-threonyl-[protein] + ADP + H(+)</text>
        <dbReference type="Rhea" id="RHEA:46608"/>
        <dbReference type="Rhea" id="RHEA-COMP:11060"/>
        <dbReference type="Rhea" id="RHEA-COMP:11605"/>
        <dbReference type="ChEBI" id="CHEBI:15378"/>
        <dbReference type="ChEBI" id="CHEBI:30013"/>
        <dbReference type="ChEBI" id="CHEBI:30616"/>
        <dbReference type="ChEBI" id="CHEBI:61977"/>
        <dbReference type="ChEBI" id="CHEBI:456216"/>
        <dbReference type="EC" id="2.7.11.1"/>
    </reaction>
</comment>
<evidence type="ECO:0000313" key="27">
    <source>
        <dbReference type="Proteomes" id="UP000077755"/>
    </source>
</evidence>
<comment type="similarity">
    <text evidence="4">Belongs to the RLP family.</text>
</comment>
<evidence type="ECO:0000256" key="3">
    <source>
        <dbReference type="ARBA" id="ARBA00008684"/>
    </source>
</evidence>
<evidence type="ECO:0000256" key="5">
    <source>
        <dbReference type="ARBA" id="ARBA00012513"/>
    </source>
</evidence>
<feature type="domain" description="Protein kinase" evidence="25">
    <location>
        <begin position="832"/>
        <end position="1110"/>
    </location>
</feature>
<dbReference type="FunFam" id="1.10.510.10:FF:000358">
    <property type="entry name" value="Putative leucine-rich repeat receptor-like serine/threonine-protein kinase"/>
    <property type="match status" value="1"/>
</dbReference>
<comment type="subcellular location">
    <subcellularLocation>
        <location evidence="1">Cell membrane</location>
        <topology evidence="1">Single-pass membrane protein</topology>
    </subcellularLocation>
    <subcellularLocation>
        <location evidence="2">Membrane</location>
        <topology evidence="2">Single-pass type I membrane protein</topology>
    </subcellularLocation>
</comment>
<sequence>MATTCLFFALVLATLISTSCIFCLSPDQSALLALKSYITDDPRQILAKNWTRGSDMCSWIGVSCDASQEHVTALNLSMMSFKGTIAPHIGNLSFLTSLDLKSNQISGSLPDVLFNMPALRVINLSDNALSDNLPVNMCSNHSRLKALYLSSNQLHGEIPASLYSCRELRYLALENNTFDGRLAKDIGNLTNLKHLYLDTNIIHGMIAGTFFSSPCLFHVSMFSTNYQFIITNKKFLSTGPVPSTLFNISSLETIDLSINKLSGVLSSDIQWNVPLLRYLNLQTNLLTGQIPAGLWGCKLLQVLSLRENNFTGSISKQIGNLTLLKILDLNTNNFTGVLPAEIGHLDLEQLFVPANKLTGEIPFEVFNISTLRMFAFDSNQFYGHLPASFGHWLPNLEKFSLNDNRLSGSIPVSLSNASKLTIVSMINNQFSGYIPNTLGSLRSLRRLYLGENNLTRESSSTELRFFYSLTNCRYLDTIEISLNQFHGALPAVVGNLSTSLQIISAFNSRIKGEIPIGIGNLSSLNVLTLDSNELTGIIPSTIGRLKYMERIYLEHNKLNGSVPNEICLLEKLGDLYLSDNQLWGSIPACLGELPYLTRLYLDSNKLTSNVPSTLWKRVDLIGLNLSTNYLSGYLPLEVGKLRAITEMDFSWNQFSGNIPATIGGAQSLNYLVLSHNKLEGPIPPSLGSLKGLEILDMSNNNLSGKIPKSLESLRYLRYFNISFNKLEGEIPTGGPFQNFTGQSYVQNDGLCGAPRLKVRLCPASATPESGSGNIAFLKYTLPLIVAAVLLVAVAFLIKRRRNQNIILTQEDSSPHAWRRFSYHELLQATNGFSESNLLGVGSLGSVYKGELLDGTVVAVKVFNMQFEGALKSFDAECEVLRNVRHRNLTKLISSCTNLDFKALILEWMPNGSLETWLHSEEYCLNFLQRLNIMIDVASALDYLHCRCSTPIIHCDLKPSNVLIDNYMIAHVCDFGIAKLLGEQEFLAQTKTLGTIGYMAPEYGMEGIVTARGDVYSYGILLLETFTRKRPTEEMFSGEMSLKDWVKESLSSSEVLDTKLRERNDKHLPSKKQCALSIFNLAMDCLRNSPVERIDMEDVLNRLHKIKTLFLDKCHMIDSEFNDYEV</sequence>
<evidence type="ECO:0000256" key="2">
    <source>
        <dbReference type="ARBA" id="ARBA00004479"/>
    </source>
</evidence>
<evidence type="ECO:0000313" key="26">
    <source>
        <dbReference type="EMBL" id="WOG97321.1"/>
    </source>
</evidence>
<feature type="transmembrane region" description="Helical" evidence="23">
    <location>
        <begin position="776"/>
        <end position="797"/>
    </location>
</feature>
<keyword evidence="9" id="KW-0433">Leucine-rich repeat</keyword>
<dbReference type="InterPro" id="IPR008271">
    <property type="entry name" value="Ser/Thr_kinase_AS"/>
</dbReference>
<evidence type="ECO:0000256" key="23">
    <source>
        <dbReference type="SAM" id="Phobius"/>
    </source>
</evidence>
<reference evidence="26" key="2">
    <citation type="submission" date="2022-03" db="EMBL/GenBank/DDBJ databases">
        <title>Draft title - Genomic analysis of global carrot germplasm unveils the trajectory of domestication and the origin of high carotenoid orange carrot.</title>
        <authorList>
            <person name="Iorizzo M."/>
            <person name="Ellison S."/>
            <person name="Senalik D."/>
            <person name="Macko-Podgorni A."/>
            <person name="Grzebelus D."/>
            <person name="Bostan H."/>
            <person name="Rolling W."/>
            <person name="Curaba J."/>
            <person name="Simon P."/>
        </authorList>
    </citation>
    <scope>NUCLEOTIDE SEQUENCE</scope>
    <source>
        <tissue evidence="26">Leaf</tissue>
    </source>
</reference>
<dbReference type="Gene3D" id="3.80.10.10">
    <property type="entry name" value="Ribonuclease Inhibitor"/>
    <property type="match status" value="4"/>
</dbReference>
<keyword evidence="17 23" id="KW-1133">Transmembrane helix</keyword>
<keyword evidence="8" id="KW-0597">Phosphoprotein</keyword>
<dbReference type="PANTHER" id="PTHR27008">
    <property type="entry name" value="OS04G0122200 PROTEIN"/>
    <property type="match status" value="1"/>
</dbReference>
<keyword evidence="20" id="KW-0325">Glycoprotein</keyword>
<evidence type="ECO:0000256" key="16">
    <source>
        <dbReference type="ARBA" id="ARBA00022840"/>
    </source>
</evidence>
<dbReference type="GO" id="GO:0004674">
    <property type="term" value="F:protein serine/threonine kinase activity"/>
    <property type="evidence" value="ECO:0007669"/>
    <property type="project" value="UniProtKB-KW"/>
</dbReference>
<dbReference type="Pfam" id="PF07714">
    <property type="entry name" value="PK_Tyr_Ser-Thr"/>
    <property type="match status" value="1"/>
</dbReference>
<keyword evidence="12 24" id="KW-0732">Signal</keyword>
<dbReference type="Gene3D" id="3.30.200.20">
    <property type="entry name" value="Phosphorylase Kinase, domain 1"/>
    <property type="match status" value="1"/>
</dbReference>
<dbReference type="Pfam" id="PF00560">
    <property type="entry name" value="LRR_1"/>
    <property type="match status" value="5"/>
</dbReference>
<evidence type="ECO:0000256" key="22">
    <source>
        <dbReference type="ARBA" id="ARBA00048679"/>
    </source>
</evidence>
<keyword evidence="6" id="KW-1003">Cell membrane</keyword>
<dbReference type="InterPro" id="IPR011009">
    <property type="entry name" value="Kinase-like_dom_sf"/>
</dbReference>
<dbReference type="PANTHER" id="PTHR27008:SF585">
    <property type="entry name" value="PROTEIN KINASE DOMAIN-CONTAINING PROTEIN"/>
    <property type="match status" value="1"/>
</dbReference>
<dbReference type="EMBL" id="CP093346">
    <property type="protein sequence ID" value="WOG97321.1"/>
    <property type="molecule type" value="Genomic_DNA"/>
</dbReference>
<keyword evidence="10" id="KW-0808">Transferase</keyword>
<evidence type="ECO:0000256" key="4">
    <source>
        <dbReference type="ARBA" id="ARBA00009592"/>
    </source>
</evidence>
<dbReference type="GO" id="GO:0006952">
    <property type="term" value="P:defense response"/>
    <property type="evidence" value="ECO:0007669"/>
    <property type="project" value="UniProtKB-ARBA"/>
</dbReference>
<evidence type="ECO:0000259" key="25">
    <source>
        <dbReference type="PROSITE" id="PS50011"/>
    </source>
</evidence>
<evidence type="ECO:0000256" key="20">
    <source>
        <dbReference type="ARBA" id="ARBA00023180"/>
    </source>
</evidence>
<dbReference type="SMART" id="SM00220">
    <property type="entry name" value="S_TKc"/>
    <property type="match status" value="1"/>
</dbReference>
<dbReference type="SUPFAM" id="SSF52047">
    <property type="entry name" value="RNI-like"/>
    <property type="match status" value="1"/>
</dbReference>
<gene>
    <name evidence="26" type="ORF">DCAR_0416661</name>
</gene>
<keyword evidence="13" id="KW-0677">Repeat</keyword>
<dbReference type="AlphaFoldDB" id="A0AAF1AYI4"/>
<evidence type="ECO:0000256" key="6">
    <source>
        <dbReference type="ARBA" id="ARBA00022475"/>
    </source>
</evidence>
<evidence type="ECO:0000256" key="15">
    <source>
        <dbReference type="ARBA" id="ARBA00022777"/>
    </source>
</evidence>
<dbReference type="InterPro" id="IPR032675">
    <property type="entry name" value="LRR_dom_sf"/>
</dbReference>
<evidence type="ECO:0000256" key="12">
    <source>
        <dbReference type="ARBA" id="ARBA00022729"/>
    </source>
</evidence>
<dbReference type="InterPro" id="IPR003591">
    <property type="entry name" value="Leu-rich_rpt_typical-subtyp"/>
</dbReference>
<evidence type="ECO:0000256" key="10">
    <source>
        <dbReference type="ARBA" id="ARBA00022679"/>
    </source>
</evidence>
<dbReference type="Gene3D" id="1.10.510.10">
    <property type="entry name" value="Transferase(Phosphotransferase) domain 1"/>
    <property type="match status" value="1"/>
</dbReference>
<protein>
    <recommendedName>
        <fullName evidence="5">non-specific serine/threonine protein kinase</fullName>
        <ecNumber evidence="5">2.7.11.1</ecNumber>
    </recommendedName>
</protein>
<evidence type="ECO:0000256" key="13">
    <source>
        <dbReference type="ARBA" id="ARBA00022737"/>
    </source>
</evidence>
<dbReference type="Proteomes" id="UP000077755">
    <property type="component" value="Chromosome 4"/>
</dbReference>
<feature type="signal peptide" evidence="24">
    <location>
        <begin position="1"/>
        <end position="20"/>
    </location>
</feature>
<evidence type="ECO:0000256" key="1">
    <source>
        <dbReference type="ARBA" id="ARBA00004162"/>
    </source>
</evidence>
<dbReference type="GO" id="GO:0051707">
    <property type="term" value="P:response to other organism"/>
    <property type="evidence" value="ECO:0007669"/>
    <property type="project" value="UniProtKB-ARBA"/>
</dbReference>
<dbReference type="Pfam" id="PF08263">
    <property type="entry name" value="LRRNT_2"/>
    <property type="match status" value="1"/>
</dbReference>
<dbReference type="GO" id="GO:0005886">
    <property type="term" value="C:plasma membrane"/>
    <property type="evidence" value="ECO:0007669"/>
    <property type="project" value="UniProtKB-SubCell"/>
</dbReference>
<evidence type="ECO:0000256" key="11">
    <source>
        <dbReference type="ARBA" id="ARBA00022692"/>
    </source>
</evidence>